<feature type="compositionally biased region" description="Low complexity" evidence="6">
    <location>
        <begin position="1"/>
        <end position="17"/>
    </location>
</feature>
<evidence type="ECO:0000313" key="8">
    <source>
        <dbReference type="EMBL" id="KTB36472.1"/>
    </source>
</evidence>
<evidence type="ECO:0000256" key="3">
    <source>
        <dbReference type="PROSITE-ProRule" id="PRU00221"/>
    </source>
</evidence>
<dbReference type="InterPro" id="IPR036322">
    <property type="entry name" value="WD40_repeat_dom_sf"/>
</dbReference>
<comment type="caution">
    <text evidence="8">The sequence shown here is derived from an EMBL/GenBank/DDBJ whole genome shotgun (WGS) entry which is preliminary data.</text>
</comment>
<comment type="similarity">
    <text evidence="4">Belongs to the WD repeat coronin family.</text>
</comment>
<organism evidence="8 9">
    <name type="scientific">Moniliophthora roreri</name>
    <name type="common">Frosty pod rot fungus</name>
    <name type="synonym">Monilia roreri</name>
    <dbReference type="NCBI Taxonomy" id="221103"/>
    <lineage>
        <taxon>Eukaryota</taxon>
        <taxon>Fungi</taxon>
        <taxon>Dikarya</taxon>
        <taxon>Basidiomycota</taxon>
        <taxon>Agaricomycotina</taxon>
        <taxon>Agaricomycetes</taxon>
        <taxon>Agaricomycetidae</taxon>
        <taxon>Agaricales</taxon>
        <taxon>Marasmiineae</taxon>
        <taxon>Marasmiaceae</taxon>
        <taxon>Moniliophthora</taxon>
    </lineage>
</organism>
<evidence type="ECO:0000259" key="7">
    <source>
        <dbReference type="SMART" id="SM01166"/>
    </source>
</evidence>
<dbReference type="GO" id="GO:0007015">
    <property type="term" value="P:actin filament organization"/>
    <property type="evidence" value="ECO:0007669"/>
    <property type="project" value="TreeGrafter"/>
</dbReference>
<dbReference type="PROSITE" id="PS50294">
    <property type="entry name" value="WD_REPEATS_REGION"/>
    <property type="match status" value="2"/>
</dbReference>
<feature type="region of interest" description="Disordered" evidence="6">
    <location>
        <begin position="1"/>
        <end position="144"/>
    </location>
</feature>
<dbReference type="SMART" id="SM00320">
    <property type="entry name" value="WD40"/>
    <property type="match status" value="3"/>
</dbReference>
<feature type="compositionally biased region" description="Polar residues" evidence="6">
    <location>
        <begin position="18"/>
        <end position="32"/>
    </location>
</feature>
<feature type="compositionally biased region" description="Polar residues" evidence="6">
    <location>
        <begin position="134"/>
        <end position="144"/>
    </location>
</feature>
<dbReference type="InterPro" id="IPR015505">
    <property type="entry name" value="Coronin"/>
</dbReference>
<dbReference type="Pfam" id="PF08953">
    <property type="entry name" value="DUF1899"/>
    <property type="match status" value="1"/>
</dbReference>
<dbReference type="InterPro" id="IPR015943">
    <property type="entry name" value="WD40/YVTN_repeat-like_dom_sf"/>
</dbReference>
<feature type="domain" description="DUF1899" evidence="7">
    <location>
        <begin position="293"/>
        <end position="350"/>
    </location>
</feature>
<dbReference type="InterPro" id="IPR001680">
    <property type="entry name" value="WD40_rpt"/>
</dbReference>
<dbReference type="Pfam" id="PF16300">
    <property type="entry name" value="WD40_4"/>
    <property type="match status" value="1"/>
</dbReference>
<feature type="coiled-coil region" evidence="5">
    <location>
        <begin position="770"/>
        <end position="811"/>
    </location>
</feature>
<evidence type="ECO:0000256" key="5">
    <source>
        <dbReference type="SAM" id="Coils"/>
    </source>
</evidence>
<evidence type="ECO:0000256" key="4">
    <source>
        <dbReference type="RuleBase" id="RU280818"/>
    </source>
</evidence>
<gene>
    <name evidence="8" type="ORF">WG66_10980</name>
</gene>
<dbReference type="AlphaFoldDB" id="A0A0W0FJK3"/>
<feature type="compositionally biased region" description="Polar residues" evidence="6">
    <location>
        <begin position="96"/>
        <end position="111"/>
    </location>
</feature>
<feature type="region of interest" description="Disordered" evidence="6">
    <location>
        <begin position="696"/>
        <end position="765"/>
    </location>
</feature>
<feature type="repeat" description="WD" evidence="3">
    <location>
        <begin position="367"/>
        <end position="403"/>
    </location>
</feature>
<dbReference type="PANTHER" id="PTHR10856">
    <property type="entry name" value="CORONIN"/>
    <property type="match status" value="1"/>
</dbReference>
<dbReference type="PROSITE" id="PS50082">
    <property type="entry name" value="WD_REPEATS_2"/>
    <property type="match status" value="3"/>
</dbReference>
<dbReference type="SMART" id="SM01167">
    <property type="entry name" value="DUF1900"/>
    <property type="match status" value="1"/>
</dbReference>
<feature type="compositionally biased region" description="Low complexity" evidence="6">
    <location>
        <begin position="716"/>
        <end position="726"/>
    </location>
</feature>
<name>A0A0W0FJK3_MONRR</name>
<sequence length="816" mass="87872">MISSRRPQRQPSASLSRNTLDGSPTLYSTPNLGDSEPDTDQIPPSSPEPAPSTSTERTSRHNFASHKRKRGKGGSQSMSSLTLDFPAQKRVRMPDTNGSKVSLGSIEISSSTDDENKTTAWKRSHTLTKKPRSQTDVSVASSSHAPRAPTVFLGTLEITSSDEEACPKRKKIVEYIDLITDSESEHEIETGRATSAPTEAMPLFLPGLEDAEEAQSFLGTSHILGEQLEDYETDVEEVQLATITPREMLASSPRASSSDSTRLQNIRSPTLVHEPTFHTSISASLSIYKRSCAFHVFGQPSKKEHGIENVKVTNSAWDTNVISASGQYVSVNWNASGGGAFAILPLPSPFQPIPGFPHKLPDSLPLARSHTAPVLDTDWSPHNDTLVASGGEDGKVMIWKVESSTFEGWGQEGWVPKDFDPVWRIDASPRKIGQVLFHPTAGNVLASASGEHTVKLWDLARTEEARSVLGGHGDAIQSLAFNSTGTLLATTCRDRKLRLFDPRTGGEAVRVTDGHGGIKGARVVWMGDLDKIATTGFSKMSERQVGIWETGGLGNVKMMPVDQSAGIIMPFWSDNGILFLAGKGDGNIRYYEYVADNDSLPALDEYKSTEPQRGMCFLPRRALNIADNEIARAYKISGSYIEPIAFIVPRKSDSFQSDIFPPALSIEPSLSAAEFFNGKQAPRNLVNLDSGKTFAAAGQPASTPAPTPAAAPPAQSPVSASTQPSPAAVPPPATVSKSLSAPPAQAASVPEPVQPKSEPARFSSGDGDEILALRQENAQLKSELREARELIRNLELQVEAQRANARKAAQALMDAA</sequence>
<evidence type="ECO:0000313" key="9">
    <source>
        <dbReference type="Proteomes" id="UP000054988"/>
    </source>
</evidence>
<evidence type="ECO:0000256" key="2">
    <source>
        <dbReference type="ARBA" id="ARBA00022737"/>
    </source>
</evidence>
<dbReference type="SUPFAM" id="SSF50978">
    <property type="entry name" value="WD40 repeat-like"/>
    <property type="match status" value="2"/>
</dbReference>
<protein>
    <recommendedName>
        <fullName evidence="4">Coronin</fullName>
    </recommendedName>
</protein>
<dbReference type="eggNOG" id="KOG0303">
    <property type="taxonomic scope" value="Eukaryota"/>
</dbReference>
<keyword evidence="1 3" id="KW-0853">WD repeat</keyword>
<dbReference type="SMART" id="SM01166">
    <property type="entry name" value="DUF1899"/>
    <property type="match status" value="1"/>
</dbReference>
<dbReference type="Gene3D" id="2.130.10.10">
    <property type="entry name" value="YVTN repeat-like/Quinoprotein amine dehydrogenase"/>
    <property type="match status" value="1"/>
</dbReference>
<dbReference type="PANTHER" id="PTHR10856:SF0">
    <property type="entry name" value="CORONIN"/>
    <property type="match status" value="1"/>
</dbReference>
<proteinExistence type="inferred from homology"/>
<evidence type="ECO:0000256" key="1">
    <source>
        <dbReference type="ARBA" id="ARBA00022574"/>
    </source>
</evidence>
<feature type="compositionally biased region" description="Pro residues" evidence="6">
    <location>
        <begin position="703"/>
        <end position="715"/>
    </location>
</feature>
<dbReference type="Pfam" id="PF00400">
    <property type="entry name" value="WD40"/>
    <property type="match status" value="2"/>
</dbReference>
<dbReference type="InterPro" id="IPR015048">
    <property type="entry name" value="DUF1899"/>
</dbReference>
<reference evidence="8 9" key="1">
    <citation type="submission" date="2015-12" db="EMBL/GenBank/DDBJ databases">
        <title>Draft genome sequence of Moniliophthora roreri, the causal agent of frosty pod rot of cacao.</title>
        <authorList>
            <person name="Aime M.C."/>
            <person name="Diaz-Valderrama J.R."/>
            <person name="Kijpornyongpan T."/>
            <person name="Phillips-Mora W."/>
        </authorList>
    </citation>
    <scope>NUCLEOTIDE SEQUENCE [LARGE SCALE GENOMIC DNA]</scope>
    <source>
        <strain evidence="8 9">MCA 2952</strain>
    </source>
</reference>
<accession>A0A0W0FJK3</accession>
<evidence type="ECO:0000256" key="6">
    <source>
        <dbReference type="SAM" id="MobiDB-lite"/>
    </source>
</evidence>
<dbReference type="GO" id="GO:0051015">
    <property type="term" value="F:actin filament binding"/>
    <property type="evidence" value="ECO:0007669"/>
    <property type="project" value="TreeGrafter"/>
</dbReference>
<feature type="repeat" description="WD" evidence="3">
    <location>
        <begin position="469"/>
        <end position="510"/>
    </location>
</feature>
<keyword evidence="2 4" id="KW-0677">Repeat</keyword>
<keyword evidence="5" id="KW-0175">Coiled coil</keyword>
<dbReference type="Proteomes" id="UP000054988">
    <property type="component" value="Unassembled WGS sequence"/>
</dbReference>
<feature type="compositionally biased region" description="Basic residues" evidence="6">
    <location>
        <begin position="120"/>
        <end position="132"/>
    </location>
</feature>
<feature type="compositionally biased region" description="Basic residues" evidence="6">
    <location>
        <begin position="63"/>
        <end position="72"/>
    </location>
</feature>
<dbReference type="EMBL" id="LATX01001899">
    <property type="protein sequence ID" value="KTB36472.1"/>
    <property type="molecule type" value="Genomic_DNA"/>
</dbReference>
<feature type="repeat" description="WD" evidence="3">
    <location>
        <begin position="425"/>
        <end position="467"/>
    </location>
</feature>